<evidence type="ECO:0000256" key="10">
    <source>
        <dbReference type="ARBA" id="ARBA00023204"/>
    </source>
</evidence>
<dbReference type="Proteomes" id="UP001595956">
    <property type="component" value="Unassembled WGS sequence"/>
</dbReference>
<dbReference type="Pfam" id="PF00580">
    <property type="entry name" value="UvrD-helicase"/>
    <property type="match status" value="1"/>
</dbReference>
<gene>
    <name evidence="19" type="ORF">ACFPKY_17805</name>
</gene>
<keyword evidence="7" id="KW-0269">Exonuclease</keyword>
<dbReference type="CDD" id="cd17932">
    <property type="entry name" value="DEXQc_UvrD"/>
    <property type="match status" value="1"/>
</dbReference>
<feature type="region of interest" description="Disordered" evidence="16">
    <location>
        <begin position="784"/>
        <end position="807"/>
    </location>
</feature>
<dbReference type="Gene3D" id="3.90.320.10">
    <property type="match status" value="1"/>
</dbReference>
<evidence type="ECO:0000256" key="9">
    <source>
        <dbReference type="ARBA" id="ARBA00023125"/>
    </source>
</evidence>
<dbReference type="RefSeq" id="WP_345174496.1">
    <property type="nucleotide sequence ID" value="NZ_BAABFQ010000005.1"/>
</dbReference>
<evidence type="ECO:0000256" key="1">
    <source>
        <dbReference type="ARBA" id="ARBA00009922"/>
    </source>
</evidence>
<dbReference type="Pfam" id="PF12705">
    <property type="entry name" value="PDDEXK_1"/>
    <property type="match status" value="1"/>
</dbReference>
<proteinExistence type="inferred from homology"/>
<evidence type="ECO:0000256" key="15">
    <source>
        <dbReference type="PROSITE-ProRule" id="PRU00560"/>
    </source>
</evidence>
<evidence type="ECO:0000313" key="19">
    <source>
        <dbReference type="EMBL" id="MFC5494971.1"/>
    </source>
</evidence>
<dbReference type="SUPFAM" id="SSF52980">
    <property type="entry name" value="Restriction endonuclease-like"/>
    <property type="match status" value="1"/>
</dbReference>
<evidence type="ECO:0000256" key="12">
    <source>
        <dbReference type="ARBA" id="ARBA00034617"/>
    </source>
</evidence>
<dbReference type="InterPro" id="IPR011335">
    <property type="entry name" value="Restrct_endonuc-II-like"/>
</dbReference>
<feature type="binding site" evidence="15">
    <location>
        <begin position="40"/>
        <end position="47"/>
    </location>
    <ligand>
        <name>ATP</name>
        <dbReference type="ChEBI" id="CHEBI:30616"/>
    </ligand>
</feature>
<evidence type="ECO:0000256" key="13">
    <source>
        <dbReference type="ARBA" id="ARBA00034808"/>
    </source>
</evidence>
<dbReference type="InterPro" id="IPR014016">
    <property type="entry name" value="UvrD-like_ATP-bd"/>
</dbReference>
<dbReference type="Gene3D" id="3.40.50.300">
    <property type="entry name" value="P-loop containing nucleotide triphosphate hydrolases"/>
    <property type="match status" value="3"/>
</dbReference>
<keyword evidence="9" id="KW-0238">DNA-binding</keyword>
<dbReference type="PROSITE" id="PS51198">
    <property type="entry name" value="UVRD_HELICASE_ATP_BIND"/>
    <property type="match status" value="1"/>
</dbReference>
<dbReference type="InterPro" id="IPR011604">
    <property type="entry name" value="PDDEXK-like_dom_sf"/>
</dbReference>
<feature type="domain" description="UvrD-like helicase C-terminal" evidence="18">
    <location>
        <begin position="353"/>
        <end position="659"/>
    </location>
</feature>
<accession>A0ABW0N2V2</accession>
<dbReference type="Gene3D" id="1.10.486.10">
    <property type="entry name" value="PCRA, domain 4"/>
    <property type="match status" value="1"/>
</dbReference>
<dbReference type="InterPro" id="IPR027417">
    <property type="entry name" value="P-loop_NTPase"/>
</dbReference>
<dbReference type="Pfam" id="PF13361">
    <property type="entry name" value="UvrD_C"/>
    <property type="match status" value="1"/>
</dbReference>
<dbReference type="EC" id="5.6.2.4" evidence="13"/>
<sequence length="1053" mass="114483">MIRRIDSPEDLQEVMGTPYAPSDQQWAAISAPLEPAVVIAGAGSGKTTLMAARVVYLVVTGQVRPDEVLGLTFTTKAASELRRKIREALAAAGALEQPEDGEDVLEPTVATYNAYAAGLLTDHGLRIGHEPDTRVITDAARYQLGARAVDRYTGDVRHLSDHPETVIQNLLALDSAMSEHLVGPDDVRAVDDDARAGFVRALEEEVAGKNRVTYREAVEKAISAIDRRAELLGLVEAYRRLKRDLGLMDFSDQIELGARLAREQPDVGALEQTRFKVVLLDEYQDTSVAQAVMLSRLFGDGHPVTAVGDPNQAIYGWRGASVSNILNFADTFPSGSGRPVPTYPLTVNRRSDARILEVANRLAAPLYAKYGQVEPLVAKPEAETGSVTARVFETHADELAWLVDAVKESHDGSWAKIGVLTRDNAHAEDVFDALTSAGIPVEIVGLSGLLRLPEVAEIVATLHLLHDVTANAALLTLLTGPRWAIGPRDLRLLSRRAVEISGRLGRGAAPESVTEHLLEIADGIDPAEIPSLDDALADPGDHPYSPEALERFALLSAELRTLRTYVGEPLLDIVRRIIDTSGTDVELASAVSPAASARRDNLDLFVKAVADFQAVDGDVTLPALLAYLTAEDDQGNGLDVATPTEADSVKLLTVHRSKGLEWDFVFLVGVCETRFPSNRSRTLWTSSPAILPAPLRGDAADLPQLAGHDKAALDAYRAATRDHDAEEELRLGYVAFTRAARRLFVSSYLWSPRATPFGPSAYQLVVRDQLDDWGEPVADWLDKPEKGAANPYDAVDPSRPWPPTGTGREAALRIEAARRVVEADPEAVDAGLDMIEAARVAEWDAELDRLLAEARRDRSSDVAVPLPSSLSATALGRLRDDPETFARELARPMPRPPSSAARFGTRFHAWVEARFGQQDLFDYGDLPGRGDAGIDDDTDLKDLIATFESGPFASRVPHQVEAPFALVLGGQVVRGRIDAVYVDGDDHLVVDWKTNRSATADPLQLSIYRLAWAELHDVPLDRVRAAFYYVRTGEVVEPTDLPDRQALEALLAL</sequence>
<comment type="catalytic activity">
    <reaction evidence="14">
        <text>ATP + H2O = ADP + phosphate + H(+)</text>
        <dbReference type="Rhea" id="RHEA:13065"/>
        <dbReference type="ChEBI" id="CHEBI:15377"/>
        <dbReference type="ChEBI" id="CHEBI:15378"/>
        <dbReference type="ChEBI" id="CHEBI:30616"/>
        <dbReference type="ChEBI" id="CHEBI:43474"/>
        <dbReference type="ChEBI" id="CHEBI:456216"/>
        <dbReference type="EC" id="5.6.2.4"/>
    </reaction>
</comment>
<keyword evidence="3 15" id="KW-0547">Nucleotide-binding</keyword>
<keyword evidence="11" id="KW-0413">Isomerase</keyword>
<comment type="catalytic activity">
    <reaction evidence="12">
        <text>Couples ATP hydrolysis with the unwinding of duplex DNA by translocating in the 3'-5' direction.</text>
        <dbReference type="EC" id="5.6.2.4"/>
    </reaction>
</comment>
<keyword evidence="4" id="KW-0227">DNA damage</keyword>
<protein>
    <recommendedName>
        <fullName evidence="13">DNA 3'-5' helicase</fullName>
        <ecNumber evidence="13">5.6.2.4</ecNumber>
    </recommendedName>
</protein>
<dbReference type="PROSITE" id="PS51217">
    <property type="entry name" value="UVRD_HELICASE_CTER"/>
    <property type="match status" value="1"/>
</dbReference>
<organism evidence="19 20">
    <name type="scientific">Nocardioides caricicola</name>
    <dbReference type="NCBI Taxonomy" id="634770"/>
    <lineage>
        <taxon>Bacteria</taxon>
        <taxon>Bacillati</taxon>
        <taxon>Actinomycetota</taxon>
        <taxon>Actinomycetes</taxon>
        <taxon>Propionibacteriales</taxon>
        <taxon>Nocardioidaceae</taxon>
        <taxon>Nocardioides</taxon>
    </lineage>
</organism>
<name>A0ABW0N2V2_9ACTN</name>
<dbReference type="PANTHER" id="PTHR11070">
    <property type="entry name" value="UVRD / RECB / PCRA DNA HELICASE FAMILY MEMBER"/>
    <property type="match status" value="1"/>
</dbReference>
<dbReference type="Gene3D" id="1.10.10.160">
    <property type="match status" value="1"/>
</dbReference>
<comment type="similarity">
    <text evidence="1">Belongs to the helicase family. UvrD subfamily.</text>
</comment>
<evidence type="ECO:0000256" key="7">
    <source>
        <dbReference type="ARBA" id="ARBA00022839"/>
    </source>
</evidence>
<evidence type="ECO:0000256" key="14">
    <source>
        <dbReference type="ARBA" id="ARBA00048988"/>
    </source>
</evidence>
<dbReference type="SUPFAM" id="SSF52540">
    <property type="entry name" value="P-loop containing nucleoside triphosphate hydrolases"/>
    <property type="match status" value="1"/>
</dbReference>
<keyword evidence="6 15" id="KW-0347">Helicase</keyword>
<dbReference type="PANTHER" id="PTHR11070:SF55">
    <property type="entry name" value="DNA 3'-5' HELICASE"/>
    <property type="match status" value="1"/>
</dbReference>
<comment type="caution">
    <text evidence="19">The sequence shown here is derived from an EMBL/GenBank/DDBJ whole genome shotgun (WGS) entry which is preliminary data.</text>
</comment>
<evidence type="ECO:0000256" key="5">
    <source>
        <dbReference type="ARBA" id="ARBA00022801"/>
    </source>
</evidence>
<dbReference type="InterPro" id="IPR038726">
    <property type="entry name" value="PDDEXK_AddAB-type"/>
</dbReference>
<evidence type="ECO:0000256" key="16">
    <source>
        <dbReference type="SAM" id="MobiDB-lite"/>
    </source>
</evidence>
<keyword evidence="10" id="KW-0234">DNA repair</keyword>
<keyword evidence="2" id="KW-0540">Nuclease</keyword>
<reference evidence="20" key="1">
    <citation type="journal article" date="2019" name="Int. J. Syst. Evol. Microbiol.">
        <title>The Global Catalogue of Microorganisms (GCM) 10K type strain sequencing project: providing services to taxonomists for standard genome sequencing and annotation.</title>
        <authorList>
            <consortium name="The Broad Institute Genomics Platform"/>
            <consortium name="The Broad Institute Genome Sequencing Center for Infectious Disease"/>
            <person name="Wu L."/>
            <person name="Ma J."/>
        </authorList>
    </citation>
    <scope>NUCLEOTIDE SEQUENCE [LARGE SCALE GENOMIC DNA]</scope>
    <source>
        <strain evidence="20">KACC 13778</strain>
    </source>
</reference>
<keyword evidence="5 15" id="KW-0378">Hydrolase</keyword>
<evidence type="ECO:0000313" key="20">
    <source>
        <dbReference type="Proteomes" id="UP001595956"/>
    </source>
</evidence>
<dbReference type="InterPro" id="IPR013986">
    <property type="entry name" value="DExx_box_DNA_helicase_dom_sf"/>
</dbReference>
<dbReference type="EMBL" id="JBHSMD010000006">
    <property type="protein sequence ID" value="MFC5494971.1"/>
    <property type="molecule type" value="Genomic_DNA"/>
</dbReference>
<evidence type="ECO:0000256" key="3">
    <source>
        <dbReference type="ARBA" id="ARBA00022741"/>
    </source>
</evidence>
<dbReference type="InterPro" id="IPR000212">
    <property type="entry name" value="DNA_helicase_UvrD/REP"/>
</dbReference>
<dbReference type="InterPro" id="IPR014017">
    <property type="entry name" value="DNA_helicase_UvrD-like_C"/>
</dbReference>
<feature type="domain" description="UvrD-like helicase ATP-binding" evidence="17">
    <location>
        <begin position="19"/>
        <end position="352"/>
    </location>
</feature>
<evidence type="ECO:0000256" key="11">
    <source>
        <dbReference type="ARBA" id="ARBA00023235"/>
    </source>
</evidence>
<keyword evidence="20" id="KW-1185">Reference proteome</keyword>
<evidence type="ECO:0000256" key="4">
    <source>
        <dbReference type="ARBA" id="ARBA00022763"/>
    </source>
</evidence>
<evidence type="ECO:0000259" key="18">
    <source>
        <dbReference type="PROSITE" id="PS51217"/>
    </source>
</evidence>
<keyword evidence="8 15" id="KW-0067">ATP-binding</keyword>
<evidence type="ECO:0000256" key="2">
    <source>
        <dbReference type="ARBA" id="ARBA00022722"/>
    </source>
</evidence>
<evidence type="ECO:0000256" key="6">
    <source>
        <dbReference type="ARBA" id="ARBA00022806"/>
    </source>
</evidence>
<evidence type="ECO:0000256" key="8">
    <source>
        <dbReference type="ARBA" id="ARBA00022840"/>
    </source>
</evidence>
<evidence type="ECO:0000259" key="17">
    <source>
        <dbReference type="PROSITE" id="PS51198"/>
    </source>
</evidence>